<dbReference type="Proteomes" id="UP001152797">
    <property type="component" value="Unassembled WGS sequence"/>
</dbReference>
<reference evidence="2" key="2">
    <citation type="submission" date="2024-04" db="EMBL/GenBank/DDBJ databases">
        <authorList>
            <person name="Chen Y."/>
            <person name="Shah S."/>
            <person name="Dougan E. K."/>
            <person name="Thang M."/>
            <person name="Chan C."/>
        </authorList>
    </citation>
    <scope>NUCLEOTIDE SEQUENCE [LARGE SCALE GENOMIC DNA]</scope>
</reference>
<protein>
    <submittedName>
        <fullName evidence="3">J domain-containing protein</fullName>
    </submittedName>
</protein>
<evidence type="ECO:0000313" key="3">
    <source>
        <dbReference type="EMBL" id="CAL4769691.1"/>
    </source>
</evidence>
<gene>
    <name evidence="1" type="ORF">C1SCF055_LOCUS10081</name>
</gene>
<evidence type="ECO:0000313" key="2">
    <source>
        <dbReference type="EMBL" id="CAL1135754.1"/>
    </source>
</evidence>
<reference evidence="1" key="1">
    <citation type="submission" date="2022-10" db="EMBL/GenBank/DDBJ databases">
        <authorList>
            <person name="Chen Y."/>
            <person name="Dougan E. K."/>
            <person name="Chan C."/>
            <person name="Rhodes N."/>
            <person name="Thang M."/>
        </authorList>
    </citation>
    <scope>NUCLEOTIDE SEQUENCE</scope>
</reference>
<accession>A0A9P1BZL3</accession>
<dbReference type="InterPro" id="IPR036869">
    <property type="entry name" value="J_dom_sf"/>
</dbReference>
<evidence type="ECO:0000313" key="1">
    <source>
        <dbReference type="EMBL" id="CAI3982379.1"/>
    </source>
</evidence>
<dbReference type="OrthoDB" id="448517at2759"/>
<dbReference type="EMBL" id="CAMXCT010000710">
    <property type="protein sequence ID" value="CAI3982379.1"/>
    <property type="molecule type" value="Genomic_DNA"/>
</dbReference>
<dbReference type="EMBL" id="CAMXCT020000710">
    <property type="protein sequence ID" value="CAL1135754.1"/>
    <property type="molecule type" value="Genomic_DNA"/>
</dbReference>
<keyword evidence="4" id="KW-1185">Reference proteome</keyword>
<name>A0A9P1BZL3_9DINO</name>
<evidence type="ECO:0000313" key="4">
    <source>
        <dbReference type="Proteomes" id="UP001152797"/>
    </source>
</evidence>
<dbReference type="SUPFAM" id="SSF46565">
    <property type="entry name" value="Chaperone J-domain"/>
    <property type="match status" value="1"/>
</dbReference>
<proteinExistence type="predicted"/>
<comment type="caution">
    <text evidence="1">The sequence shown here is derived from an EMBL/GenBank/DDBJ whole genome shotgun (WGS) entry which is preliminary data.</text>
</comment>
<dbReference type="Gene3D" id="1.10.287.110">
    <property type="entry name" value="DnaJ domain"/>
    <property type="match status" value="1"/>
</dbReference>
<dbReference type="AlphaFoldDB" id="A0A9P1BZL3"/>
<organism evidence="1">
    <name type="scientific">Cladocopium goreaui</name>
    <dbReference type="NCBI Taxonomy" id="2562237"/>
    <lineage>
        <taxon>Eukaryota</taxon>
        <taxon>Sar</taxon>
        <taxon>Alveolata</taxon>
        <taxon>Dinophyceae</taxon>
        <taxon>Suessiales</taxon>
        <taxon>Symbiodiniaceae</taxon>
        <taxon>Cladocopium</taxon>
    </lineage>
</organism>
<dbReference type="EMBL" id="CAMXCT030000710">
    <property type="protein sequence ID" value="CAL4769691.1"/>
    <property type="molecule type" value="Genomic_DNA"/>
</dbReference>
<sequence>MKSLKESDDLLRKARLLLKDSEGRSEGLCEKPKEVSEAEAVARRQLQHVKQNPSREAREKGFKDLLRVWHPDKNPENPEVATVVFQMLQAERGGI</sequence>